<evidence type="ECO:0000313" key="2">
    <source>
        <dbReference type="EMBL" id="APA05408.1"/>
    </source>
</evidence>
<proteinExistence type="predicted"/>
<protein>
    <submittedName>
        <fullName evidence="2">Uncharacterized protein</fullName>
    </submittedName>
</protein>
<evidence type="ECO:0000256" key="1">
    <source>
        <dbReference type="SAM" id="Coils"/>
    </source>
</evidence>
<dbReference type="Proteomes" id="UP000177798">
    <property type="component" value="Chromosome 1"/>
</dbReference>
<reference evidence="3" key="1">
    <citation type="journal article" date="2017" name="Genome Biol. Evol.">
        <title>The complete genome sequence of the phytopathogenic fungus Sclerotinia sclerotiorum reveals insights into the genome architecture of broad host range pathogens.</title>
        <authorList>
            <person name="Derbyshire M."/>
            <person name="Denton-Giles M."/>
            <person name="Hegedus D."/>
            <person name="Seifbarghy S."/>
            <person name="Rollins J."/>
            <person name="van Kan J."/>
            <person name="Seidl M.F."/>
            <person name="Faino L."/>
            <person name="Mbengue M."/>
            <person name="Navaud O."/>
            <person name="Raffaele S."/>
            <person name="Hammond-Kosack K."/>
            <person name="Heard S."/>
            <person name="Oliver R."/>
        </authorList>
    </citation>
    <scope>NUCLEOTIDE SEQUENCE [LARGE SCALE GENOMIC DNA]</scope>
    <source>
        <strain evidence="3">ATCC 18683 / 1980 / Ss-1</strain>
    </source>
</reference>
<dbReference type="KEGG" id="ssl:SS1G_09831"/>
<organism evidence="2 3">
    <name type="scientific">Sclerotinia sclerotiorum (strain ATCC 18683 / 1980 / Ss-1)</name>
    <name type="common">White mold</name>
    <name type="synonym">Whetzelinia sclerotiorum</name>
    <dbReference type="NCBI Taxonomy" id="665079"/>
    <lineage>
        <taxon>Eukaryota</taxon>
        <taxon>Fungi</taxon>
        <taxon>Dikarya</taxon>
        <taxon>Ascomycota</taxon>
        <taxon>Pezizomycotina</taxon>
        <taxon>Leotiomycetes</taxon>
        <taxon>Helotiales</taxon>
        <taxon>Sclerotiniaceae</taxon>
        <taxon>Sclerotinia</taxon>
    </lineage>
</organism>
<dbReference type="OMA" id="RRWIHIN"/>
<dbReference type="EMBL" id="CP017814">
    <property type="protein sequence ID" value="APA05408.1"/>
    <property type="molecule type" value="Genomic_DNA"/>
</dbReference>
<name>A0A1D9PRR5_SCLS1</name>
<dbReference type="OrthoDB" id="3486090at2759"/>
<accession>A0A1D9PRR5</accession>
<dbReference type="RefSeq" id="XP_001589198.1">
    <property type="nucleotide sequence ID" value="XM_001589148.1"/>
</dbReference>
<feature type="coiled-coil region" evidence="1">
    <location>
        <begin position="175"/>
        <end position="202"/>
    </location>
</feature>
<evidence type="ECO:0000313" key="3">
    <source>
        <dbReference type="Proteomes" id="UP000177798"/>
    </source>
</evidence>
<gene>
    <name evidence="2" type="ORF">sscle_01g001780</name>
</gene>
<dbReference type="VEuPathDB" id="FungiDB:sscle_01g001780"/>
<keyword evidence="1" id="KW-0175">Coiled coil</keyword>
<sequence>MPAAIIRETMVQDLLNFIREVIPIIHEASTELLELILENNPSTSSVATSHRRWIHINLMRQLLPLEEEERQEWLIDLFSGRQNTVEYFAESMLLNGVWTESEDENGFLIYNMHRLKEINFRNWLLRPEIQEIYNNEVLDLLPHIPKPSIEGSDYIAKRGSKSRYKIVFPDWKQEIISLKKELALSQSRVQELREKLRRANRVIASQVSVIEYRDKQLRGAGEEV</sequence>
<dbReference type="AlphaFoldDB" id="A0A1D9PRR5"/>